<dbReference type="AlphaFoldDB" id="K1T0Z6"/>
<dbReference type="InterPro" id="IPR018580">
    <property type="entry name" value="Uncharacterised_YfhO"/>
</dbReference>
<evidence type="ECO:0000313" key="2">
    <source>
        <dbReference type="EMBL" id="EKC53166.1"/>
    </source>
</evidence>
<proteinExistence type="predicted"/>
<comment type="caution">
    <text evidence="2">The sequence shown here is derived from an EMBL/GenBank/DDBJ whole genome shotgun (WGS) entry which is preliminary data.</text>
</comment>
<feature type="transmembrane region" description="Helical" evidence="1">
    <location>
        <begin position="86"/>
        <end position="108"/>
    </location>
</feature>
<gene>
    <name evidence="2" type="ORF">OBE_12727</name>
</gene>
<keyword evidence="1" id="KW-0812">Transmembrane</keyword>
<reference evidence="2" key="1">
    <citation type="journal article" date="2013" name="Environ. Microbiol.">
        <title>Microbiota from the distal guts of lean and obese adolescents exhibit partial functional redundancy besides clear differences in community structure.</title>
        <authorList>
            <person name="Ferrer M."/>
            <person name="Ruiz A."/>
            <person name="Lanza F."/>
            <person name="Haange S.B."/>
            <person name="Oberbach A."/>
            <person name="Till H."/>
            <person name="Bargiela R."/>
            <person name="Campoy C."/>
            <person name="Segura M.T."/>
            <person name="Richter M."/>
            <person name="von Bergen M."/>
            <person name="Seifert J."/>
            <person name="Suarez A."/>
        </authorList>
    </citation>
    <scope>NUCLEOTIDE SEQUENCE</scope>
</reference>
<dbReference type="PANTHER" id="PTHR38454">
    <property type="entry name" value="INTEGRAL MEMBRANE PROTEIN-RELATED"/>
    <property type="match status" value="1"/>
</dbReference>
<organism evidence="2">
    <name type="scientific">human gut metagenome</name>
    <dbReference type="NCBI Taxonomy" id="408170"/>
    <lineage>
        <taxon>unclassified sequences</taxon>
        <taxon>metagenomes</taxon>
        <taxon>organismal metagenomes</taxon>
    </lineage>
</organism>
<evidence type="ECO:0000256" key="1">
    <source>
        <dbReference type="SAM" id="Phobius"/>
    </source>
</evidence>
<feature type="transmembrane region" description="Helical" evidence="1">
    <location>
        <begin position="20"/>
        <end position="37"/>
    </location>
</feature>
<keyword evidence="1" id="KW-1133">Transmembrane helix</keyword>
<keyword evidence="1" id="KW-0472">Membrane</keyword>
<accession>K1T0Z6</accession>
<sequence length="118" mass="13886">MKTNSKKFSIKDWFEKNKLYILAFVLPILSMLIVYYFKNIFPFGDQMYLRSDCYHQYTPYLEILQQKLKDGGSLFYTWEIGAGMNFMAVAAYYLTSPLNLLAIIWPGYMADMVSFSSY</sequence>
<protein>
    <submittedName>
        <fullName evidence="2">Uncharacterized protein</fullName>
    </submittedName>
</protein>
<dbReference type="EMBL" id="AJWZ01008780">
    <property type="protein sequence ID" value="EKC53166.1"/>
    <property type="molecule type" value="Genomic_DNA"/>
</dbReference>
<dbReference type="Pfam" id="PF09586">
    <property type="entry name" value="YfhO"/>
    <property type="match status" value="1"/>
</dbReference>
<dbReference type="PANTHER" id="PTHR38454:SF1">
    <property type="entry name" value="INTEGRAL MEMBRANE PROTEIN"/>
    <property type="match status" value="1"/>
</dbReference>
<name>K1T0Z6_9ZZZZ</name>